<dbReference type="OrthoDB" id="118948at2759"/>
<feature type="domain" description="Reverse transcriptase RNase H-like" evidence="10">
    <location>
        <begin position="2"/>
        <end position="54"/>
    </location>
</feature>
<organism evidence="11 12">
    <name type="scientific">Phytophthora megakarya</name>
    <dbReference type="NCBI Taxonomy" id="4795"/>
    <lineage>
        <taxon>Eukaryota</taxon>
        <taxon>Sar</taxon>
        <taxon>Stramenopiles</taxon>
        <taxon>Oomycota</taxon>
        <taxon>Peronosporomycetes</taxon>
        <taxon>Peronosporales</taxon>
        <taxon>Peronosporaceae</taxon>
        <taxon>Phytophthora</taxon>
    </lineage>
</organism>
<evidence type="ECO:0000256" key="7">
    <source>
        <dbReference type="ARBA" id="ARBA00022801"/>
    </source>
</evidence>
<comment type="caution">
    <text evidence="11">The sequence shown here is derived from an EMBL/GenBank/DDBJ whole genome shotgun (WGS) entry which is preliminary data.</text>
</comment>
<evidence type="ECO:0000256" key="5">
    <source>
        <dbReference type="ARBA" id="ARBA00022750"/>
    </source>
</evidence>
<dbReference type="GO" id="GO:0006508">
    <property type="term" value="P:proteolysis"/>
    <property type="evidence" value="ECO:0007669"/>
    <property type="project" value="UniProtKB-KW"/>
</dbReference>
<sequence>MNYHPAEKEVLALLLLLKTCYTQLAGRTIHVYTRFSTLEWVHTSKSLFGRTTQFAGSSTVRMDPQLLYADPTVGLWSRSADRPKPRNTVAMVVAHGLSGDCLTGQ</sequence>
<evidence type="ECO:0000256" key="6">
    <source>
        <dbReference type="ARBA" id="ARBA00022759"/>
    </source>
</evidence>
<dbReference type="GO" id="GO:0003964">
    <property type="term" value="F:RNA-directed DNA polymerase activity"/>
    <property type="evidence" value="ECO:0007669"/>
    <property type="project" value="UniProtKB-KW"/>
</dbReference>
<keyword evidence="2" id="KW-0808">Transferase</keyword>
<accession>A0A225UBZ6</accession>
<evidence type="ECO:0000313" key="11">
    <source>
        <dbReference type="EMBL" id="OWY90146.1"/>
    </source>
</evidence>
<keyword evidence="7" id="KW-0378">Hydrolase</keyword>
<evidence type="ECO:0000256" key="8">
    <source>
        <dbReference type="ARBA" id="ARBA00022918"/>
    </source>
</evidence>
<keyword evidence="5" id="KW-0064">Aspartyl protease</keyword>
<keyword evidence="4" id="KW-0540">Nuclease</keyword>
<gene>
    <name evidence="11" type="ORF">PHMEG_00041859</name>
</gene>
<dbReference type="EMBL" id="NBNE01023769">
    <property type="protein sequence ID" value="OWY90146.1"/>
    <property type="molecule type" value="Genomic_DNA"/>
</dbReference>
<evidence type="ECO:0000259" key="10">
    <source>
        <dbReference type="Pfam" id="PF17917"/>
    </source>
</evidence>
<dbReference type="PANTHER" id="PTHR33064">
    <property type="entry name" value="POL PROTEIN"/>
    <property type="match status" value="1"/>
</dbReference>
<protein>
    <recommendedName>
        <fullName evidence="10">Reverse transcriptase RNase H-like domain-containing protein</fullName>
    </recommendedName>
</protein>
<feature type="chain" id="PRO_5013302308" description="Reverse transcriptase RNase H-like domain-containing protein" evidence="9">
    <location>
        <begin position="23"/>
        <end position="105"/>
    </location>
</feature>
<feature type="signal peptide" evidence="9">
    <location>
        <begin position="1"/>
        <end position="22"/>
    </location>
</feature>
<keyword evidence="1" id="KW-0645">Protease</keyword>
<dbReference type="GO" id="GO:0004190">
    <property type="term" value="F:aspartic-type endopeptidase activity"/>
    <property type="evidence" value="ECO:0007669"/>
    <property type="project" value="UniProtKB-KW"/>
</dbReference>
<evidence type="ECO:0000256" key="1">
    <source>
        <dbReference type="ARBA" id="ARBA00022670"/>
    </source>
</evidence>
<evidence type="ECO:0000256" key="2">
    <source>
        <dbReference type="ARBA" id="ARBA00022679"/>
    </source>
</evidence>
<name>A0A225UBZ6_9STRA</name>
<dbReference type="AlphaFoldDB" id="A0A225UBZ6"/>
<keyword evidence="12" id="KW-1185">Reference proteome</keyword>
<keyword evidence="8" id="KW-0695">RNA-directed DNA polymerase</keyword>
<dbReference type="Pfam" id="PF17917">
    <property type="entry name" value="RT_RNaseH"/>
    <property type="match status" value="1"/>
</dbReference>
<keyword evidence="3" id="KW-0548">Nucleotidyltransferase</keyword>
<dbReference type="InterPro" id="IPR041373">
    <property type="entry name" value="RT_RNaseH"/>
</dbReference>
<evidence type="ECO:0000256" key="4">
    <source>
        <dbReference type="ARBA" id="ARBA00022722"/>
    </source>
</evidence>
<dbReference type="PANTHER" id="PTHR33064:SF37">
    <property type="entry name" value="RIBONUCLEASE H"/>
    <property type="match status" value="1"/>
</dbReference>
<dbReference type="InterPro" id="IPR051320">
    <property type="entry name" value="Viral_Replic_Matur_Polypro"/>
</dbReference>
<dbReference type="GO" id="GO:0004519">
    <property type="term" value="F:endonuclease activity"/>
    <property type="evidence" value="ECO:0007669"/>
    <property type="project" value="UniProtKB-KW"/>
</dbReference>
<keyword evidence="9" id="KW-0732">Signal</keyword>
<evidence type="ECO:0000313" key="12">
    <source>
        <dbReference type="Proteomes" id="UP000198211"/>
    </source>
</evidence>
<keyword evidence="6" id="KW-0255">Endonuclease</keyword>
<proteinExistence type="predicted"/>
<evidence type="ECO:0000256" key="3">
    <source>
        <dbReference type="ARBA" id="ARBA00022695"/>
    </source>
</evidence>
<dbReference type="Proteomes" id="UP000198211">
    <property type="component" value="Unassembled WGS sequence"/>
</dbReference>
<evidence type="ECO:0000256" key="9">
    <source>
        <dbReference type="SAM" id="SignalP"/>
    </source>
</evidence>
<reference evidence="12" key="1">
    <citation type="submission" date="2017-03" db="EMBL/GenBank/DDBJ databases">
        <title>Phytopthora megakarya and P. palmivora, two closely related causual agents of cacao black pod achieved similar genome size and gene model numbers by different mechanisms.</title>
        <authorList>
            <person name="Ali S."/>
            <person name="Shao J."/>
            <person name="Larry D.J."/>
            <person name="Kronmiller B."/>
            <person name="Shen D."/>
            <person name="Strem M.D."/>
            <person name="Melnick R.L."/>
            <person name="Guiltinan M.J."/>
            <person name="Tyler B.M."/>
            <person name="Meinhardt L.W."/>
            <person name="Bailey B.A."/>
        </authorList>
    </citation>
    <scope>NUCLEOTIDE SEQUENCE [LARGE SCALE GENOMIC DNA]</scope>
    <source>
        <strain evidence="12">zdho120</strain>
    </source>
</reference>